<evidence type="ECO:0000313" key="3">
    <source>
        <dbReference type="Proteomes" id="UP000193411"/>
    </source>
</evidence>
<comment type="caution">
    <text evidence="2">The sequence shown here is derived from an EMBL/GenBank/DDBJ whole genome shotgun (WGS) entry which is preliminary data.</text>
</comment>
<feature type="compositionally biased region" description="Basic and acidic residues" evidence="1">
    <location>
        <begin position="43"/>
        <end position="67"/>
    </location>
</feature>
<sequence length="67" mass="7977">MICDMYSTAQQCSLGRRERKAKAGTGRAGYGEKHTRQRQRQRQSKEWNGMERFDIGHTSREWTRTRD</sequence>
<evidence type="ECO:0000256" key="1">
    <source>
        <dbReference type="SAM" id="MobiDB-lite"/>
    </source>
</evidence>
<dbReference type="EMBL" id="MCFL01000018">
    <property type="protein sequence ID" value="ORZ36171.1"/>
    <property type="molecule type" value="Genomic_DNA"/>
</dbReference>
<proteinExistence type="predicted"/>
<name>A0A1Y2HQT5_9FUNG</name>
<feature type="region of interest" description="Disordered" evidence="1">
    <location>
        <begin position="13"/>
        <end position="67"/>
    </location>
</feature>
<evidence type="ECO:0000313" key="2">
    <source>
        <dbReference type="EMBL" id="ORZ36171.1"/>
    </source>
</evidence>
<feature type="non-terminal residue" evidence="2">
    <location>
        <position position="67"/>
    </location>
</feature>
<dbReference type="Proteomes" id="UP000193411">
    <property type="component" value="Unassembled WGS sequence"/>
</dbReference>
<dbReference type="AlphaFoldDB" id="A0A1Y2HQT5"/>
<protein>
    <submittedName>
        <fullName evidence="2">Uncharacterized protein</fullName>
    </submittedName>
</protein>
<gene>
    <name evidence="2" type="ORF">BCR44DRAFT_1432937</name>
</gene>
<accession>A0A1Y2HQT5</accession>
<reference evidence="2 3" key="1">
    <citation type="submission" date="2016-07" db="EMBL/GenBank/DDBJ databases">
        <title>Pervasive Adenine N6-methylation of Active Genes in Fungi.</title>
        <authorList>
            <consortium name="DOE Joint Genome Institute"/>
            <person name="Mondo S.J."/>
            <person name="Dannebaum R.O."/>
            <person name="Kuo R.C."/>
            <person name="Labutti K."/>
            <person name="Haridas S."/>
            <person name="Kuo A."/>
            <person name="Salamov A."/>
            <person name="Ahrendt S.R."/>
            <person name="Lipzen A."/>
            <person name="Sullivan W."/>
            <person name="Andreopoulos W.B."/>
            <person name="Clum A."/>
            <person name="Lindquist E."/>
            <person name="Daum C."/>
            <person name="Ramamoorthy G.K."/>
            <person name="Gryganskyi A."/>
            <person name="Culley D."/>
            <person name="Magnuson J.K."/>
            <person name="James T.Y."/>
            <person name="O'Malley M.A."/>
            <person name="Stajich J.E."/>
            <person name="Spatafora J.W."/>
            <person name="Visel A."/>
            <person name="Grigoriev I.V."/>
        </authorList>
    </citation>
    <scope>NUCLEOTIDE SEQUENCE [LARGE SCALE GENOMIC DNA]</scope>
    <source>
        <strain evidence="2 3">PL171</strain>
    </source>
</reference>
<keyword evidence="3" id="KW-1185">Reference proteome</keyword>
<organism evidence="2 3">
    <name type="scientific">Catenaria anguillulae PL171</name>
    <dbReference type="NCBI Taxonomy" id="765915"/>
    <lineage>
        <taxon>Eukaryota</taxon>
        <taxon>Fungi</taxon>
        <taxon>Fungi incertae sedis</taxon>
        <taxon>Blastocladiomycota</taxon>
        <taxon>Blastocladiomycetes</taxon>
        <taxon>Blastocladiales</taxon>
        <taxon>Catenariaceae</taxon>
        <taxon>Catenaria</taxon>
    </lineage>
</organism>